<evidence type="ECO:0000256" key="1">
    <source>
        <dbReference type="SAM" id="MobiDB-lite"/>
    </source>
</evidence>
<proteinExistence type="predicted"/>
<keyword evidence="2" id="KW-0732">Signal</keyword>
<gene>
    <name evidence="3" type="ORF">ATNIH1004_002071</name>
</gene>
<feature type="compositionally biased region" description="Low complexity" evidence="1">
    <location>
        <begin position="98"/>
        <end position="140"/>
    </location>
</feature>
<feature type="signal peptide" evidence="2">
    <location>
        <begin position="1"/>
        <end position="41"/>
    </location>
</feature>
<dbReference type="EMBL" id="QUQM01000014">
    <property type="protein sequence ID" value="KAA8641270.1"/>
    <property type="molecule type" value="Genomic_DNA"/>
</dbReference>
<protein>
    <submittedName>
        <fullName evidence="3">Uncharacterized protein</fullName>
    </submittedName>
</protein>
<organism evidence="3 4">
    <name type="scientific">Aspergillus tanneri</name>
    <dbReference type="NCBI Taxonomy" id="1220188"/>
    <lineage>
        <taxon>Eukaryota</taxon>
        <taxon>Fungi</taxon>
        <taxon>Dikarya</taxon>
        <taxon>Ascomycota</taxon>
        <taxon>Pezizomycotina</taxon>
        <taxon>Eurotiomycetes</taxon>
        <taxon>Eurotiomycetidae</taxon>
        <taxon>Eurotiales</taxon>
        <taxon>Aspergillaceae</taxon>
        <taxon>Aspergillus</taxon>
        <taxon>Aspergillus subgen. Circumdati</taxon>
    </lineage>
</organism>
<feature type="region of interest" description="Disordered" evidence="1">
    <location>
        <begin position="157"/>
        <end position="184"/>
    </location>
</feature>
<feature type="compositionally biased region" description="Low complexity" evidence="1">
    <location>
        <begin position="78"/>
        <end position="90"/>
    </location>
</feature>
<dbReference type="AlphaFoldDB" id="A0A5M9M713"/>
<accession>A0A5M9M713</accession>
<evidence type="ECO:0000313" key="3">
    <source>
        <dbReference type="EMBL" id="KAA8641270.1"/>
    </source>
</evidence>
<comment type="caution">
    <text evidence="3">The sequence shown here is derived from an EMBL/GenBank/DDBJ whole genome shotgun (WGS) entry which is preliminary data.</text>
</comment>
<name>A0A5M9M713_9EURO</name>
<dbReference type="RefSeq" id="XP_033420632.1">
    <property type="nucleotide sequence ID" value="XM_033566766.1"/>
</dbReference>
<feature type="compositionally biased region" description="Polar residues" evidence="1">
    <location>
        <begin position="59"/>
        <end position="75"/>
    </location>
</feature>
<reference evidence="3 4" key="1">
    <citation type="submission" date="2019-08" db="EMBL/GenBank/DDBJ databases">
        <title>The genome sequence of a newly discovered highly antifungal drug resistant Aspergillus species, Aspergillus tanneri NIH 1004.</title>
        <authorList>
            <person name="Mounaud S."/>
            <person name="Singh I."/>
            <person name="Joardar V."/>
            <person name="Pakala S."/>
            <person name="Pakala S."/>
            <person name="Venepally P."/>
            <person name="Chung J.K."/>
            <person name="Losada L."/>
            <person name="Nierman W.C."/>
        </authorList>
    </citation>
    <scope>NUCLEOTIDE SEQUENCE [LARGE SCALE GENOMIC DNA]</scope>
    <source>
        <strain evidence="3 4">NIH1004</strain>
    </source>
</reference>
<feature type="region of interest" description="Disordered" evidence="1">
    <location>
        <begin position="46"/>
        <end position="140"/>
    </location>
</feature>
<sequence length="210" mass="20856">MPPINDGASAPATQRRISLARYWSCPTALLAFTGLVACAQAGDNTDVSPARGDGRTHLTLPTFSDSATPPGSVTLAQAPWSSHWSPPASGTDGGTAAGTGASSGTQTGTGSSSTASPTGSGSSSGVSSSPARARAQAPQPAVVDDYPFLHLVCLSPSDTSSTTSDGSSRTSSGTGSPSASPSGSAAARLFVDKNWARWMLLYLPGVGLAL</sequence>
<dbReference type="Proteomes" id="UP000324241">
    <property type="component" value="Unassembled WGS sequence"/>
</dbReference>
<evidence type="ECO:0000256" key="2">
    <source>
        <dbReference type="SAM" id="SignalP"/>
    </source>
</evidence>
<evidence type="ECO:0000313" key="4">
    <source>
        <dbReference type="Proteomes" id="UP000324241"/>
    </source>
</evidence>
<feature type="chain" id="PRO_5024318233" evidence="2">
    <location>
        <begin position="42"/>
        <end position="210"/>
    </location>
</feature>
<dbReference type="GeneID" id="54324773"/>